<dbReference type="Pfam" id="PF00400">
    <property type="entry name" value="WD40"/>
    <property type="match status" value="5"/>
</dbReference>
<dbReference type="InterPro" id="IPR001680">
    <property type="entry name" value="WD40_rpt"/>
</dbReference>
<dbReference type="Proteomes" id="UP000807769">
    <property type="component" value="Unassembled WGS sequence"/>
</dbReference>
<evidence type="ECO:0000313" key="4">
    <source>
        <dbReference type="EMBL" id="KAG1818444.1"/>
    </source>
</evidence>
<dbReference type="InterPro" id="IPR020472">
    <property type="entry name" value="WD40_PAC1"/>
</dbReference>
<dbReference type="PANTHER" id="PTHR19848:SF8">
    <property type="entry name" value="F-BOX AND WD REPEAT DOMAIN CONTAINING 7"/>
    <property type="match status" value="1"/>
</dbReference>
<keyword evidence="2" id="KW-0677">Repeat</keyword>
<feature type="repeat" description="WD" evidence="3">
    <location>
        <begin position="201"/>
        <end position="242"/>
    </location>
</feature>
<dbReference type="GeneID" id="64635554"/>
<dbReference type="InterPro" id="IPR015943">
    <property type="entry name" value="WD40/YVTN_repeat-like_dom_sf"/>
</dbReference>
<comment type="caution">
    <text evidence="4">The sequence shown here is derived from an EMBL/GenBank/DDBJ whole genome shotgun (WGS) entry which is preliminary data.</text>
</comment>
<sequence>MFSSLITRTQEASMIRPCQKFEGHSNFLEGIIHLLGRQWMMTCSRDGSLRVWNLKSGKQIGEDWQDGDSGVWTLIALSLDGKEVVSRSLDGAVRLWDIDTGKVIAKWTGHTQPVKSVCWSRDGQQVVSRSEDGTAREWDVENRETIVGPIETGHEDVFIVIYSPDMIMFVTSGYDSWPNHGNTECAVKIWNAKTGVLVATLKGHTDLVVCLAWTPNGKTLISGSVDSSIRTWNTSNQIAVLDGHTESVYGIAISPNGHVLTSASRDKTARLWNLNDNQPISSPLNYANTITVMSFSADGKLLATCCDDKSMYTWDVSAILEEAGLDDLLLDKPIKASPWVCQGLFDNTQHHAHVRC</sequence>
<feature type="repeat" description="WD" evidence="3">
    <location>
        <begin position="107"/>
        <end position="148"/>
    </location>
</feature>
<dbReference type="SMART" id="SM00320">
    <property type="entry name" value="WD40"/>
    <property type="match status" value="7"/>
</dbReference>
<feature type="repeat" description="WD" evidence="3">
    <location>
        <begin position="21"/>
        <end position="62"/>
    </location>
</feature>
<organism evidence="4 5">
    <name type="scientific">Suillus subaureus</name>
    <dbReference type="NCBI Taxonomy" id="48587"/>
    <lineage>
        <taxon>Eukaryota</taxon>
        <taxon>Fungi</taxon>
        <taxon>Dikarya</taxon>
        <taxon>Basidiomycota</taxon>
        <taxon>Agaricomycotina</taxon>
        <taxon>Agaricomycetes</taxon>
        <taxon>Agaricomycetidae</taxon>
        <taxon>Boletales</taxon>
        <taxon>Suillineae</taxon>
        <taxon>Suillaceae</taxon>
        <taxon>Suillus</taxon>
    </lineage>
</organism>
<dbReference type="EMBL" id="JABBWG010000011">
    <property type="protein sequence ID" value="KAG1818444.1"/>
    <property type="molecule type" value="Genomic_DNA"/>
</dbReference>
<feature type="repeat" description="WD" evidence="3">
    <location>
        <begin position="283"/>
        <end position="317"/>
    </location>
</feature>
<dbReference type="CDD" id="cd00200">
    <property type="entry name" value="WD40"/>
    <property type="match status" value="1"/>
</dbReference>
<keyword evidence="5" id="KW-1185">Reference proteome</keyword>
<proteinExistence type="predicted"/>
<evidence type="ECO:0000256" key="3">
    <source>
        <dbReference type="PROSITE-ProRule" id="PRU00221"/>
    </source>
</evidence>
<protein>
    <submittedName>
        <fullName evidence="4">Quinon protein alcohol dehydrogenase-like superfamily</fullName>
    </submittedName>
</protein>
<dbReference type="PROSITE" id="PS50082">
    <property type="entry name" value="WD_REPEATS_2"/>
    <property type="match status" value="6"/>
</dbReference>
<dbReference type="PRINTS" id="PR00320">
    <property type="entry name" value="GPROTEINBRPT"/>
</dbReference>
<feature type="repeat" description="WD" evidence="3">
    <location>
        <begin position="241"/>
        <end position="282"/>
    </location>
</feature>
<dbReference type="SUPFAM" id="SSF50998">
    <property type="entry name" value="Quinoprotein alcohol dehydrogenase-like"/>
    <property type="match status" value="1"/>
</dbReference>
<dbReference type="AlphaFoldDB" id="A0A9P7JEE0"/>
<accession>A0A9P7JEE0</accession>
<name>A0A9P7JEE0_9AGAM</name>
<evidence type="ECO:0000256" key="2">
    <source>
        <dbReference type="ARBA" id="ARBA00022737"/>
    </source>
</evidence>
<dbReference type="Gene3D" id="2.130.10.10">
    <property type="entry name" value="YVTN repeat-like/Quinoprotein amine dehydrogenase"/>
    <property type="match status" value="3"/>
</dbReference>
<dbReference type="RefSeq" id="XP_041194316.1">
    <property type="nucleotide sequence ID" value="XM_041341538.1"/>
</dbReference>
<gene>
    <name evidence="4" type="ORF">BJ212DRAFT_1496607</name>
</gene>
<dbReference type="InterPro" id="IPR011047">
    <property type="entry name" value="Quinoprotein_ADH-like_sf"/>
</dbReference>
<dbReference type="OrthoDB" id="10251741at2759"/>
<evidence type="ECO:0000313" key="5">
    <source>
        <dbReference type="Proteomes" id="UP000807769"/>
    </source>
</evidence>
<dbReference type="PROSITE" id="PS50294">
    <property type="entry name" value="WD_REPEATS_REGION"/>
    <property type="match status" value="3"/>
</dbReference>
<keyword evidence="1 3" id="KW-0853">WD repeat</keyword>
<reference evidence="4" key="1">
    <citation type="journal article" date="2020" name="New Phytol.">
        <title>Comparative genomics reveals dynamic genome evolution in host specialist ectomycorrhizal fungi.</title>
        <authorList>
            <person name="Lofgren L.A."/>
            <person name="Nguyen N.H."/>
            <person name="Vilgalys R."/>
            <person name="Ruytinx J."/>
            <person name="Liao H.L."/>
            <person name="Branco S."/>
            <person name="Kuo A."/>
            <person name="LaButti K."/>
            <person name="Lipzen A."/>
            <person name="Andreopoulos W."/>
            <person name="Pangilinan J."/>
            <person name="Riley R."/>
            <person name="Hundley H."/>
            <person name="Na H."/>
            <person name="Barry K."/>
            <person name="Grigoriev I.V."/>
            <person name="Stajich J.E."/>
            <person name="Kennedy P.G."/>
        </authorList>
    </citation>
    <scope>NUCLEOTIDE SEQUENCE</scope>
    <source>
        <strain evidence="4">MN1</strain>
    </source>
</reference>
<dbReference type="PROSITE" id="PS00678">
    <property type="entry name" value="WD_REPEATS_1"/>
    <property type="match status" value="4"/>
</dbReference>
<feature type="repeat" description="WD" evidence="3">
    <location>
        <begin position="75"/>
        <end position="106"/>
    </location>
</feature>
<evidence type="ECO:0000256" key="1">
    <source>
        <dbReference type="ARBA" id="ARBA00022574"/>
    </source>
</evidence>
<dbReference type="PANTHER" id="PTHR19848">
    <property type="entry name" value="WD40 REPEAT PROTEIN"/>
    <property type="match status" value="1"/>
</dbReference>
<dbReference type="InterPro" id="IPR019775">
    <property type="entry name" value="WD40_repeat_CS"/>
</dbReference>